<dbReference type="Proteomes" id="UP001642483">
    <property type="component" value="Unassembled WGS sequence"/>
</dbReference>
<sequence length="173" mass="19911">MVKFKVSESCIENSMDNALQFISQYQCCPLCPPSLLIKQSFQKHFISTHFHRAVDINVSGKAVSCLPCYKNCTNTNKRSHFHCCMCPAVITRRFNFKRHLELCSTAGKRLFSGDDKVPDDATSTKLLKSMSVVDNHFICYRYNTINVPYRICSMYTVQGSIRFILTNYCRVHL</sequence>
<dbReference type="EMBL" id="CAWYQH010000114">
    <property type="protein sequence ID" value="CAK8690319.1"/>
    <property type="molecule type" value="Genomic_DNA"/>
</dbReference>
<reference evidence="1 2" key="1">
    <citation type="submission" date="2024-02" db="EMBL/GenBank/DDBJ databases">
        <authorList>
            <person name="Daric V."/>
            <person name="Darras S."/>
        </authorList>
    </citation>
    <scope>NUCLEOTIDE SEQUENCE [LARGE SCALE GENOMIC DNA]</scope>
</reference>
<keyword evidence="2" id="KW-1185">Reference proteome</keyword>
<comment type="caution">
    <text evidence="1">The sequence shown here is derived from an EMBL/GenBank/DDBJ whole genome shotgun (WGS) entry which is preliminary data.</text>
</comment>
<gene>
    <name evidence="1" type="ORF">CVLEPA_LOCUS22945</name>
</gene>
<evidence type="ECO:0000313" key="1">
    <source>
        <dbReference type="EMBL" id="CAK8690319.1"/>
    </source>
</evidence>
<organism evidence="1 2">
    <name type="scientific">Clavelina lepadiformis</name>
    <name type="common">Light-bulb sea squirt</name>
    <name type="synonym">Ascidia lepadiformis</name>
    <dbReference type="NCBI Taxonomy" id="159417"/>
    <lineage>
        <taxon>Eukaryota</taxon>
        <taxon>Metazoa</taxon>
        <taxon>Chordata</taxon>
        <taxon>Tunicata</taxon>
        <taxon>Ascidiacea</taxon>
        <taxon>Aplousobranchia</taxon>
        <taxon>Clavelinidae</taxon>
        <taxon>Clavelina</taxon>
    </lineage>
</organism>
<accession>A0ABP0GHM5</accession>
<evidence type="ECO:0000313" key="2">
    <source>
        <dbReference type="Proteomes" id="UP001642483"/>
    </source>
</evidence>
<name>A0ABP0GHM5_CLALP</name>
<proteinExistence type="predicted"/>
<protein>
    <submittedName>
        <fullName evidence="1">Uncharacterized protein</fullName>
    </submittedName>
</protein>